<evidence type="ECO:0000313" key="1">
    <source>
        <dbReference type="EMBL" id="HBJ08068.1"/>
    </source>
</evidence>
<organism evidence="1 2">
    <name type="scientific">Coprobacter fastidiosus</name>
    <dbReference type="NCBI Taxonomy" id="1099853"/>
    <lineage>
        <taxon>Bacteria</taxon>
        <taxon>Pseudomonadati</taxon>
        <taxon>Bacteroidota</taxon>
        <taxon>Bacteroidia</taxon>
        <taxon>Bacteroidales</taxon>
        <taxon>Barnesiellaceae</taxon>
        <taxon>Coprobacter</taxon>
    </lineage>
</organism>
<evidence type="ECO:0008006" key="3">
    <source>
        <dbReference type="Google" id="ProtNLM"/>
    </source>
</evidence>
<name>A0A316R5C7_9BACT</name>
<comment type="caution">
    <text evidence="1">The sequence shown here is derived from an EMBL/GenBank/DDBJ whole genome shotgun (WGS) entry which is preliminary data.</text>
</comment>
<reference evidence="1 2" key="1">
    <citation type="journal article" date="2018" name="Nat. Biotechnol.">
        <title>A standardized bacterial taxonomy based on genome phylogeny substantially revises the tree of life.</title>
        <authorList>
            <person name="Parks D.H."/>
            <person name="Chuvochina M."/>
            <person name="Waite D.W."/>
            <person name="Rinke C."/>
            <person name="Skarshewski A."/>
            <person name="Chaumeil P.A."/>
            <person name="Hugenholtz P."/>
        </authorList>
    </citation>
    <scope>NUCLEOTIDE SEQUENCE [LARGE SCALE GENOMIC DNA]</scope>
    <source>
        <strain evidence="1">UBA11482</strain>
    </source>
</reference>
<dbReference type="Gene3D" id="3.90.550.10">
    <property type="entry name" value="Spore Coat Polysaccharide Biosynthesis Protein SpsA, Chain A"/>
    <property type="match status" value="1"/>
</dbReference>
<dbReference type="GeneID" id="92928612"/>
<dbReference type="EMBL" id="DNWC01000051">
    <property type="protein sequence ID" value="HBJ08068.1"/>
    <property type="molecule type" value="Genomic_DNA"/>
</dbReference>
<proteinExistence type="predicted"/>
<sequence length="271" mass="31495">MVLHVLVCTLDEGITRVPHLLKPEREDVRYVVSFQYSDEKFLSLIPDALRREDVRIVTLPGRGLCRNRNHVMTFVNDGIALIADDDLFYFEDTFDTILDTFRTHEEIDLAFFKTKTPDGEPEYREYPSIERAYTRWKGYAPCSREIAFRVEAVKQKGIWFDERFGLGSARLSGGEELMFVDACLKQGLQARFFPKYIVLHPCMSNGDSSAFTLRAAMTMGALCHHFKGWLAFPAMVKFTWQAFRKGEKRPVSPFKYYIWLVKGILYERATR</sequence>
<gene>
    <name evidence="1" type="ORF">DDY73_03610</name>
</gene>
<dbReference type="SUPFAM" id="SSF53448">
    <property type="entry name" value="Nucleotide-diphospho-sugar transferases"/>
    <property type="match status" value="1"/>
</dbReference>
<dbReference type="RefSeq" id="WP_009317944.1">
    <property type="nucleotide sequence ID" value="NZ_AP028032.1"/>
</dbReference>
<protein>
    <recommendedName>
        <fullName evidence="3">Glycosyltransferase family 2 protein</fullName>
    </recommendedName>
</protein>
<dbReference type="Proteomes" id="UP000262954">
    <property type="component" value="Unassembled WGS sequence"/>
</dbReference>
<dbReference type="AlphaFoldDB" id="A0A316R5C7"/>
<accession>A0A316R5C7</accession>
<dbReference type="InterPro" id="IPR029044">
    <property type="entry name" value="Nucleotide-diphossugar_trans"/>
</dbReference>
<evidence type="ECO:0000313" key="2">
    <source>
        <dbReference type="Proteomes" id="UP000262954"/>
    </source>
</evidence>